<feature type="region of interest" description="Disordered" evidence="1">
    <location>
        <begin position="170"/>
        <end position="217"/>
    </location>
</feature>
<keyword evidence="3" id="KW-1185">Reference proteome</keyword>
<proteinExistence type="predicted"/>
<dbReference type="RefSeq" id="WP_136969609.1">
    <property type="nucleotide sequence ID" value="NZ_JARZHI010000012.1"/>
</dbReference>
<evidence type="ECO:0000313" key="2">
    <source>
        <dbReference type="EMBL" id="MDI1431086.1"/>
    </source>
</evidence>
<dbReference type="Proteomes" id="UP001160301">
    <property type="component" value="Unassembled WGS sequence"/>
</dbReference>
<protein>
    <recommendedName>
        <fullName evidence="4">Roadblock/LAMTOR2 domain-containing protein</fullName>
    </recommendedName>
</protein>
<evidence type="ECO:0000256" key="1">
    <source>
        <dbReference type="SAM" id="MobiDB-lite"/>
    </source>
</evidence>
<evidence type="ECO:0000313" key="3">
    <source>
        <dbReference type="Proteomes" id="UP001160301"/>
    </source>
</evidence>
<accession>A0ABT6NS22</accession>
<dbReference type="EMBL" id="JARZHI010000012">
    <property type="protein sequence ID" value="MDI1431086.1"/>
    <property type="molecule type" value="Genomic_DNA"/>
</dbReference>
<evidence type="ECO:0008006" key="4">
    <source>
        <dbReference type="Google" id="ProtNLM"/>
    </source>
</evidence>
<reference evidence="2 3" key="1">
    <citation type="submission" date="2023-04" db="EMBL/GenBank/DDBJ databases">
        <title>The genome sequence of Polyangium sorediatum DSM14670.</title>
        <authorList>
            <person name="Zhang X."/>
        </authorList>
    </citation>
    <scope>NUCLEOTIDE SEQUENCE [LARGE SCALE GENOMIC DNA]</scope>
    <source>
        <strain evidence="2 3">DSM 14670</strain>
    </source>
</reference>
<feature type="region of interest" description="Disordered" evidence="1">
    <location>
        <begin position="126"/>
        <end position="158"/>
    </location>
</feature>
<organism evidence="2 3">
    <name type="scientific">Polyangium sorediatum</name>
    <dbReference type="NCBI Taxonomy" id="889274"/>
    <lineage>
        <taxon>Bacteria</taxon>
        <taxon>Pseudomonadati</taxon>
        <taxon>Myxococcota</taxon>
        <taxon>Polyangia</taxon>
        <taxon>Polyangiales</taxon>
        <taxon>Polyangiaceae</taxon>
        <taxon>Polyangium</taxon>
    </lineage>
</organism>
<comment type="caution">
    <text evidence="2">The sequence shown here is derived from an EMBL/GenBank/DDBJ whole genome shotgun (WGS) entry which is preliminary data.</text>
</comment>
<sequence length="217" mass="23235">MSQLDDVVERVRVDADAIYAFVLSRRGELVTKGGPREIPEGARKTLSAAADVVAGTDRVVLVKLAHGELVSRAGTLSLDCHVGVAANRAVLCLVVRGGTEARRVTNALRIGLRAIEPMINRAAEKVARSGEATQVTSSRKSRRGRDTSPDISVEPARRLGSETLNAIEKEIQSGPHVPTPHIPREVLRTTLPYRSSSPTPPPEPASAPAKPQRKPKA</sequence>
<gene>
    <name evidence="2" type="ORF">QHF89_16450</name>
</gene>
<name>A0ABT6NS22_9BACT</name>